<name>A0A843XJT7_COLES</name>
<comment type="similarity">
    <text evidence="1">Belongs to the ARG7 family.</text>
</comment>
<evidence type="ECO:0000313" key="4">
    <source>
        <dbReference type="Proteomes" id="UP000652761"/>
    </source>
</evidence>
<dbReference type="InterPro" id="IPR003676">
    <property type="entry name" value="SAUR_fam"/>
</dbReference>
<dbReference type="PANTHER" id="PTHR31929">
    <property type="entry name" value="SAUR-LIKE AUXIN-RESPONSIVE PROTEIN FAMILY-RELATED"/>
    <property type="match status" value="1"/>
</dbReference>
<evidence type="ECO:0000256" key="2">
    <source>
        <dbReference type="SAM" id="MobiDB-lite"/>
    </source>
</evidence>
<feature type="compositionally biased region" description="Low complexity" evidence="2">
    <location>
        <begin position="17"/>
        <end position="34"/>
    </location>
</feature>
<dbReference type="OrthoDB" id="625231at2759"/>
<proteinExistence type="inferred from homology"/>
<dbReference type="Pfam" id="PF02519">
    <property type="entry name" value="Auxin_inducible"/>
    <property type="match status" value="1"/>
</dbReference>
<keyword evidence="4" id="KW-1185">Reference proteome</keyword>
<accession>A0A843XJT7</accession>
<gene>
    <name evidence="3" type="ORF">Taro_053023</name>
</gene>
<dbReference type="AlphaFoldDB" id="A0A843XJT7"/>
<evidence type="ECO:0000313" key="3">
    <source>
        <dbReference type="EMBL" id="MQM20008.1"/>
    </source>
</evidence>
<dbReference type="EMBL" id="NMUH01009391">
    <property type="protein sequence ID" value="MQM20008.1"/>
    <property type="molecule type" value="Genomic_DNA"/>
</dbReference>
<feature type="region of interest" description="Disordered" evidence="2">
    <location>
        <begin position="13"/>
        <end position="34"/>
    </location>
</feature>
<reference evidence="3" key="1">
    <citation type="submission" date="2017-07" db="EMBL/GenBank/DDBJ databases">
        <title>Taro Niue Genome Assembly and Annotation.</title>
        <authorList>
            <person name="Atibalentja N."/>
            <person name="Keating K."/>
            <person name="Fields C.J."/>
        </authorList>
    </citation>
    <scope>NUCLEOTIDE SEQUENCE</scope>
    <source>
        <strain evidence="3">Niue_2</strain>
        <tissue evidence="3">Leaf</tissue>
    </source>
</reference>
<evidence type="ECO:0000256" key="1">
    <source>
        <dbReference type="ARBA" id="ARBA00006974"/>
    </source>
</evidence>
<organism evidence="3 4">
    <name type="scientific">Colocasia esculenta</name>
    <name type="common">Wild taro</name>
    <name type="synonym">Arum esculentum</name>
    <dbReference type="NCBI Taxonomy" id="4460"/>
    <lineage>
        <taxon>Eukaryota</taxon>
        <taxon>Viridiplantae</taxon>
        <taxon>Streptophyta</taxon>
        <taxon>Embryophyta</taxon>
        <taxon>Tracheophyta</taxon>
        <taxon>Spermatophyta</taxon>
        <taxon>Magnoliopsida</taxon>
        <taxon>Liliopsida</taxon>
        <taxon>Araceae</taxon>
        <taxon>Aroideae</taxon>
        <taxon>Colocasieae</taxon>
        <taxon>Colocasia</taxon>
    </lineage>
</organism>
<protein>
    <submittedName>
        <fullName evidence="3">Uncharacterized protein</fullName>
    </submittedName>
</protein>
<sequence>MGIHLPAIVHARHGLQRTPSGRKSSSQSPSTPRGHFAIYVGEEQKRFVVPISYLKHPLFQDLLDRAEEEFGLDQPEGGLRLPCSEHTFLYVVSQMGDSPSRLSC</sequence>
<dbReference type="Proteomes" id="UP000652761">
    <property type="component" value="Unassembled WGS sequence"/>
</dbReference>
<comment type="caution">
    <text evidence="3">The sequence shown here is derived from an EMBL/GenBank/DDBJ whole genome shotgun (WGS) entry which is preliminary data.</text>
</comment>
<dbReference type="GO" id="GO:0009733">
    <property type="term" value="P:response to auxin"/>
    <property type="evidence" value="ECO:0007669"/>
    <property type="project" value="InterPro"/>
</dbReference>